<gene>
    <name evidence="1" type="ORF">J2Z18_005095</name>
</gene>
<dbReference type="InterPro" id="IPR023378">
    <property type="entry name" value="YheA/YmcA-like_dom_sf"/>
</dbReference>
<dbReference type="Proteomes" id="UP000706926">
    <property type="component" value="Unassembled WGS sequence"/>
</dbReference>
<dbReference type="InterPro" id="IPR010368">
    <property type="entry name" value="Com_YlbF"/>
</dbReference>
<comment type="caution">
    <text evidence="1">The sequence shown here is derived from an EMBL/GenBank/DDBJ whole genome shotgun (WGS) entry which is preliminary data.</text>
</comment>
<dbReference type="EMBL" id="JAGGKI010000019">
    <property type="protein sequence ID" value="MBP1895985.1"/>
    <property type="molecule type" value="Genomic_DNA"/>
</dbReference>
<name>A0ABS4FIF3_9BACL</name>
<dbReference type="PANTHER" id="PTHR38448:SF2">
    <property type="entry name" value="REGULATORY PROTEIN YLBF"/>
    <property type="match status" value="1"/>
</dbReference>
<protein>
    <submittedName>
        <fullName evidence="1">Cell fate (Sporulation/competence/biofilm development) regulator YlbF (YheA/YmcA/DUF963 family)</fullName>
    </submittedName>
</protein>
<organism evidence="1 2">
    <name type="scientific">Paenibacillus lactis</name>
    <dbReference type="NCBI Taxonomy" id="228574"/>
    <lineage>
        <taxon>Bacteria</taxon>
        <taxon>Bacillati</taxon>
        <taxon>Bacillota</taxon>
        <taxon>Bacilli</taxon>
        <taxon>Bacillales</taxon>
        <taxon>Paenibacillaceae</taxon>
        <taxon>Paenibacillus</taxon>
    </lineage>
</organism>
<accession>A0ABS4FIF3</accession>
<reference evidence="1 2" key="1">
    <citation type="submission" date="2021-03" db="EMBL/GenBank/DDBJ databases">
        <title>Genomic Encyclopedia of Type Strains, Phase IV (KMG-IV): sequencing the most valuable type-strain genomes for metagenomic binning, comparative biology and taxonomic classification.</title>
        <authorList>
            <person name="Goeker M."/>
        </authorList>
    </citation>
    <scope>NUCLEOTIDE SEQUENCE [LARGE SCALE GENOMIC DNA]</scope>
    <source>
        <strain evidence="1 2">DSM 15596</strain>
    </source>
</reference>
<dbReference type="Gene3D" id="1.20.1500.10">
    <property type="entry name" value="YheA/YmcA-like"/>
    <property type="match status" value="1"/>
</dbReference>
<dbReference type="Pfam" id="PF06133">
    <property type="entry name" value="Com_YlbF"/>
    <property type="match status" value="1"/>
</dbReference>
<dbReference type="PANTHER" id="PTHR38448">
    <property type="entry name" value="REGULATORY PROTEIN YLBF-RELATED"/>
    <property type="match status" value="1"/>
</dbReference>
<sequence>MHKQGTNLIEKRDEFMSVSEINTIDMAEVLTYAYEIGDMINASVEVADYLYWKQAVERDPAIQSLIKKLEAKKELFEETQRFGHFHPNYHSAKDEVSKVEAELEAFEPVARFKQAEKNLDDLLHSMSERIAFSVSSSIKVPSNDPLPKKGCGSGGACQCG</sequence>
<dbReference type="SUPFAM" id="SSF158622">
    <property type="entry name" value="YheA/YmcA-like"/>
    <property type="match status" value="1"/>
</dbReference>
<evidence type="ECO:0000313" key="1">
    <source>
        <dbReference type="EMBL" id="MBP1895985.1"/>
    </source>
</evidence>
<dbReference type="InterPro" id="IPR052767">
    <property type="entry name" value="Bact_com_dev_regulator"/>
</dbReference>
<keyword evidence="2" id="KW-1185">Reference proteome</keyword>
<proteinExistence type="predicted"/>
<evidence type="ECO:0000313" key="2">
    <source>
        <dbReference type="Proteomes" id="UP000706926"/>
    </source>
</evidence>